<gene>
    <name evidence="2" type="ORF">ACFPFO_16670</name>
</gene>
<dbReference type="RefSeq" id="WP_224829190.1">
    <property type="nucleotide sequence ID" value="NZ_JAIVEF010000017.1"/>
</dbReference>
<dbReference type="Pfam" id="PF13460">
    <property type="entry name" value="NAD_binding_10"/>
    <property type="match status" value="1"/>
</dbReference>
<evidence type="ECO:0000313" key="2">
    <source>
        <dbReference type="EMBL" id="MFC4989358.1"/>
    </source>
</evidence>
<reference evidence="2 3" key="1">
    <citation type="journal article" date="2019" name="Int. J. Syst. Evol. Microbiol.">
        <title>The Global Catalogue of Microorganisms (GCM) 10K type strain sequencing project: providing services to taxonomists for standard genome sequencing and annotation.</title>
        <authorList>
            <consortium name="The Broad Institute Genomics Platform"/>
            <consortium name="The Broad Institute Genome Sequencing Center for Infectious Disease"/>
            <person name="Wu L."/>
            <person name="Ma J."/>
        </authorList>
    </citation>
    <scope>NUCLEOTIDE SEQUENCE [LARGE SCALE GENOMIC DNA]</scope>
    <source>
        <strain evidence="2 3">CGMCC 1.15824</strain>
    </source>
</reference>
<feature type="domain" description="NAD(P)-binding" evidence="1">
    <location>
        <begin position="8"/>
        <end position="155"/>
    </location>
</feature>
<evidence type="ECO:0000259" key="1">
    <source>
        <dbReference type="Pfam" id="PF13460"/>
    </source>
</evidence>
<name>A0ABD5QI43_9EURY</name>
<dbReference type="Proteomes" id="UP001595925">
    <property type="component" value="Unassembled WGS sequence"/>
</dbReference>
<organism evidence="2 3">
    <name type="scientific">Saliphagus infecundisoli</name>
    <dbReference type="NCBI Taxonomy" id="1849069"/>
    <lineage>
        <taxon>Archaea</taxon>
        <taxon>Methanobacteriati</taxon>
        <taxon>Methanobacteriota</taxon>
        <taxon>Stenosarchaea group</taxon>
        <taxon>Halobacteria</taxon>
        <taxon>Halobacteriales</taxon>
        <taxon>Natrialbaceae</taxon>
        <taxon>Saliphagus</taxon>
    </lineage>
</organism>
<dbReference type="EMBL" id="JBHSJG010000047">
    <property type="protein sequence ID" value="MFC4989358.1"/>
    <property type="molecule type" value="Genomic_DNA"/>
</dbReference>
<dbReference type="PANTHER" id="PTHR12126">
    <property type="entry name" value="NADH-UBIQUINONE OXIDOREDUCTASE 39 KDA SUBUNIT-RELATED"/>
    <property type="match status" value="1"/>
</dbReference>
<dbReference type="SUPFAM" id="SSF51735">
    <property type="entry name" value="NAD(P)-binding Rossmann-fold domains"/>
    <property type="match status" value="1"/>
</dbReference>
<keyword evidence="3" id="KW-1185">Reference proteome</keyword>
<sequence>MDRLLVIGGSGFIGQEICRFALAADYDVRSVSRGGRPDGTADWIDQVSWTVGDVFSPHQWRDQLDSCDAVIHSIGTLHESPADGKSYERFNGDSTILTALEAERAGVGSFVFISASAAPPTVREEYVSSKRRAERAISDLDLQTTTLRPGPIYGEGQPHFSEVVNAGFRLLDQIKPISKRLGVARPLPLYPVARAALAAADPDRELPSVLNIEAIAAYRI</sequence>
<dbReference type="InterPro" id="IPR036291">
    <property type="entry name" value="NAD(P)-bd_dom_sf"/>
</dbReference>
<dbReference type="InterPro" id="IPR051207">
    <property type="entry name" value="ComplexI_NDUFA9_subunit"/>
</dbReference>
<evidence type="ECO:0000313" key="3">
    <source>
        <dbReference type="Proteomes" id="UP001595925"/>
    </source>
</evidence>
<accession>A0ABD5QI43</accession>
<dbReference type="AlphaFoldDB" id="A0ABD5QI43"/>
<dbReference type="PANTHER" id="PTHR12126:SF16">
    <property type="entry name" value="MIOREX COMPLEX COMPONENT 2"/>
    <property type="match status" value="1"/>
</dbReference>
<dbReference type="Gene3D" id="3.40.50.720">
    <property type="entry name" value="NAD(P)-binding Rossmann-like Domain"/>
    <property type="match status" value="1"/>
</dbReference>
<proteinExistence type="predicted"/>
<dbReference type="InterPro" id="IPR016040">
    <property type="entry name" value="NAD(P)-bd_dom"/>
</dbReference>
<protein>
    <submittedName>
        <fullName evidence="2">NAD-dependent epimerase/dehydratase family protein</fullName>
    </submittedName>
</protein>
<comment type="caution">
    <text evidence="2">The sequence shown here is derived from an EMBL/GenBank/DDBJ whole genome shotgun (WGS) entry which is preliminary data.</text>
</comment>